<dbReference type="InterPro" id="IPR018060">
    <property type="entry name" value="HTH_AraC"/>
</dbReference>
<dbReference type="GO" id="GO:0003700">
    <property type="term" value="F:DNA-binding transcription factor activity"/>
    <property type="evidence" value="ECO:0007669"/>
    <property type="project" value="InterPro"/>
</dbReference>
<dbReference type="InterPro" id="IPR018062">
    <property type="entry name" value="HTH_AraC-typ_CS"/>
</dbReference>
<evidence type="ECO:0000256" key="3">
    <source>
        <dbReference type="ARBA" id="ARBA00023163"/>
    </source>
</evidence>
<keyword evidence="6" id="KW-1185">Reference proteome</keyword>
<dbReference type="InterPro" id="IPR046532">
    <property type="entry name" value="DUF6597"/>
</dbReference>
<accession>A0A3D9V1K0</accession>
<dbReference type="PANTHER" id="PTHR46796:SF13">
    <property type="entry name" value="HTH-TYPE TRANSCRIPTIONAL ACTIVATOR RHAS"/>
    <property type="match status" value="1"/>
</dbReference>
<dbReference type="Pfam" id="PF20240">
    <property type="entry name" value="DUF6597"/>
    <property type="match status" value="1"/>
</dbReference>
<name>A0A3D9V1K0_THECX</name>
<keyword evidence="3" id="KW-0804">Transcription</keyword>
<evidence type="ECO:0000256" key="2">
    <source>
        <dbReference type="ARBA" id="ARBA00023125"/>
    </source>
</evidence>
<dbReference type="SMART" id="SM00342">
    <property type="entry name" value="HTH_ARAC"/>
    <property type="match status" value="1"/>
</dbReference>
<evidence type="ECO:0000256" key="1">
    <source>
        <dbReference type="ARBA" id="ARBA00023015"/>
    </source>
</evidence>
<evidence type="ECO:0000259" key="4">
    <source>
        <dbReference type="PROSITE" id="PS01124"/>
    </source>
</evidence>
<comment type="caution">
    <text evidence="5">The sequence shown here is derived from an EMBL/GenBank/DDBJ whole genome shotgun (WGS) entry which is preliminary data.</text>
</comment>
<dbReference type="InterPro" id="IPR050204">
    <property type="entry name" value="AraC_XylS_family_regulators"/>
</dbReference>
<keyword evidence="1" id="KW-0805">Transcription regulation</keyword>
<dbReference type="GO" id="GO:0043565">
    <property type="term" value="F:sequence-specific DNA binding"/>
    <property type="evidence" value="ECO:0007669"/>
    <property type="project" value="InterPro"/>
</dbReference>
<gene>
    <name evidence="5" type="ORF">DFJ64_0705</name>
</gene>
<keyword evidence="2" id="KW-0238">DNA-binding</keyword>
<protein>
    <submittedName>
        <fullName evidence="5">AraC family transcriptional regulator</fullName>
    </submittedName>
</protein>
<evidence type="ECO:0000313" key="5">
    <source>
        <dbReference type="EMBL" id="REF35329.1"/>
    </source>
</evidence>
<dbReference type="Gene3D" id="1.10.10.60">
    <property type="entry name" value="Homeodomain-like"/>
    <property type="match status" value="1"/>
</dbReference>
<sequence>MPDVLNISATVASRRPRGHLDPDDEALRIERLPVSPDLSDLARHVWIGRWDVPDGQVRRHRVLPYPGCNLVVTSDEAALYGPASRVFTRELRGRSWVLGVLLQPAATAVLASTRPRALVDGHEPLPGGPWTVVRAHMAGDAASVACSLVEEWLRPHAERIDATGRLVNEICQVAESDDSVLTVDDLAARLGMAVRTLNRALSERVGVTAKWLIDRRRLRQAAHVLREHPDTSLADVAAALGFADQAHFTRRYSAIIGESPGTYRRRAGRRRSGG</sequence>
<dbReference type="InterPro" id="IPR009057">
    <property type="entry name" value="Homeodomain-like_sf"/>
</dbReference>
<dbReference type="SUPFAM" id="SSF46689">
    <property type="entry name" value="Homeodomain-like"/>
    <property type="match status" value="1"/>
</dbReference>
<dbReference type="PROSITE" id="PS01124">
    <property type="entry name" value="HTH_ARAC_FAMILY_2"/>
    <property type="match status" value="1"/>
</dbReference>
<dbReference type="Pfam" id="PF12833">
    <property type="entry name" value="HTH_18"/>
    <property type="match status" value="1"/>
</dbReference>
<reference evidence="5 6" key="1">
    <citation type="submission" date="2018-08" db="EMBL/GenBank/DDBJ databases">
        <title>Sequencing the genomes of 1000 actinobacteria strains.</title>
        <authorList>
            <person name="Klenk H.-P."/>
        </authorList>
    </citation>
    <scope>NUCLEOTIDE SEQUENCE [LARGE SCALE GENOMIC DNA]</scope>
    <source>
        <strain evidence="5 6">DSM 22891</strain>
    </source>
</reference>
<evidence type="ECO:0000313" key="6">
    <source>
        <dbReference type="Proteomes" id="UP000256485"/>
    </source>
</evidence>
<proteinExistence type="predicted"/>
<organism evidence="5 6">
    <name type="scientific">Thermasporomyces composti</name>
    <dbReference type="NCBI Taxonomy" id="696763"/>
    <lineage>
        <taxon>Bacteria</taxon>
        <taxon>Bacillati</taxon>
        <taxon>Actinomycetota</taxon>
        <taxon>Actinomycetes</taxon>
        <taxon>Propionibacteriales</taxon>
        <taxon>Nocardioidaceae</taxon>
        <taxon>Thermasporomyces</taxon>
    </lineage>
</organism>
<feature type="domain" description="HTH araC/xylS-type" evidence="4">
    <location>
        <begin position="164"/>
        <end position="266"/>
    </location>
</feature>
<dbReference type="EMBL" id="QTUC01000001">
    <property type="protein sequence ID" value="REF35329.1"/>
    <property type="molecule type" value="Genomic_DNA"/>
</dbReference>
<dbReference type="Proteomes" id="UP000256485">
    <property type="component" value="Unassembled WGS sequence"/>
</dbReference>
<dbReference type="PANTHER" id="PTHR46796">
    <property type="entry name" value="HTH-TYPE TRANSCRIPTIONAL ACTIVATOR RHAS-RELATED"/>
    <property type="match status" value="1"/>
</dbReference>
<dbReference type="AlphaFoldDB" id="A0A3D9V1K0"/>
<dbReference type="PROSITE" id="PS00041">
    <property type="entry name" value="HTH_ARAC_FAMILY_1"/>
    <property type="match status" value="1"/>
</dbReference>